<comment type="caution">
    <text evidence="7">The sequence shown here is derived from an EMBL/GenBank/DDBJ whole genome shotgun (WGS) entry which is preliminary data.</text>
</comment>
<dbReference type="Proteomes" id="UP000533639">
    <property type="component" value="Unassembled WGS sequence"/>
</dbReference>
<protein>
    <submittedName>
        <fullName evidence="7">HlyD family efflux transporter periplasmic adaptor subunit</fullName>
    </submittedName>
</protein>
<proteinExistence type="predicted"/>
<dbReference type="PANTHER" id="PTHR30386">
    <property type="entry name" value="MEMBRANE FUSION SUBUNIT OF EMRAB-TOLC MULTIDRUG EFFLUX PUMP"/>
    <property type="match status" value="1"/>
</dbReference>
<evidence type="ECO:0000313" key="7">
    <source>
        <dbReference type="EMBL" id="CAC9975207.1"/>
    </source>
</evidence>
<feature type="coiled-coil region" evidence="5">
    <location>
        <begin position="170"/>
        <end position="197"/>
    </location>
</feature>
<evidence type="ECO:0000256" key="4">
    <source>
        <dbReference type="ARBA" id="ARBA00023136"/>
    </source>
</evidence>
<dbReference type="InterPro" id="IPR050739">
    <property type="entry name" value="MFP"/>
</dbReference>
<dbReference type="PANTHER" id="PTHR30386:SF26">
    <property type="entry name" value="TRANSPORT PROTEIN COMB"/>
    <property type="match status" value="1"/>
</dbReference>
<keyword evidence="3 6" id="KW-1133">Transmembrane helix</keyword>
<sequence length="428" mass="49233">MEEVNDGLKIYSEEVRDVLSDPPQAIQKWGNTILLLFVIILFLISWFVKYPDIISSQIVITTNIPPQKLVVKTSGRIEAILVKDKIFVTKNTALAILENSANYRDVFMLKSILDTIDINRVKFPFNKLNSVQLGEVESAFANFKKEYVADELNMKLQPYRIEGNAQDYESIQLRERLNLLESQKEINQNELVLQKNELDRYEVLFQKGIYASQEVEKQRLLYLQAQKSYKSFLSTISQLKSSLNELNRNSKTTHINESKESINLENNKIQALYLLKKAIKDWELNYVLRSSINGKISFLQIWSENQSVEVGSTIFAIIPNKENGYVGKVKAAALNSGKIREGQNVNIKLVNFPDREFGIIKGKIQAISLTPDKDGNLLIDVALPKGLESSYKKRIPFQQEMQGNADIITEDLRLIERLLYQFRDIFQR</sequence>
<feature type="transmembrane region" description="Helical" evidence="6">
    <location>
        <begin position="29"/>
        <end position="48"/>
    </location>
</feature>
<evidence type="ECO:0000256" key="2">
    <source>
        <dbReference type="ARBA" id="ARBA00022692"/>
    </source>
</evidence>
<dbReference type="AlphaFoldDB" id="A0A9N8J4S4"/>
<organism evidence="7 8">
    <name type="scientific">Flavobacterium panici</name>
    <dbReference type="NCBI Taxonomy" id="2654843"/>
    <lineage>
        <taxon>Bacteria</taxon>
        <taxon>Pseudomonadati</taxon>
        <taxon>Bacteroidota</taxon>
        <taxon>Flavobacteriia</taxon>
        <taxon>Flavobacteriales</taxon>
        <taxon>Flavobacteriaceae</taxon>
        <taxon>Flavobacterium</taxon>
    </lineage>
</organism>
<dbReference type="EMBL" id="CAIJDE010000046">
    <property type="protein sequence ID" value="CAC9975207.1"/>
    <property type="molecule type" value="Genomic_DNA"/>
</dbReference>
<keyword evidence="5" id="KW-0175">Coiled coil</keyword>
<accession>A0A9N8J4S4</accession>
<evidence type="ECO:0000256" key="5">
    <source>
        <dbReference type="SAM" id="Coils"/>
    </source>
</evidence>
<keyword evidence="8" id="KW-1185">Reference proteome</keyword>
<evidence type="ECO:0000256" key="6">
    <source>
        <dbReference type="SAM" id="Phobius"/>
    </source>
</evidence>
<evidence type="ECO:0000256" key="3">
    <source>
        <dbReference type="ARBA" id="ARBA00022989"/>
    </source>
</evidence>
<evidence type="ECO:0000313" key="8">
    <source>
        <dbReference type="Proteomes" id="UP000533639"/>
    </source>
</evidence>
<reference evidence="7 8" key="1">
    <citation type="submission" date="2020-06" db="EMBL/GenBank/DDBJ databases">
        <authorList>
            <person name="Criscuolo A."/>
        </authorList>
    </citation>
    <scope>NUCLEOTIDE SEQUENCE [LARGE SCALE GENOMIC DNA]</scope>
    <source>
        <strain evidence="7">PXU-55</strain>
    </source>
</reference>
<dbReference type="RefSeq" id="WP_180858604.1">
    <property type="nucleotide sequence ID" value="NZ_CAIJDE010000046.1"/>
</dbReference>
<comment type="subcellular location">
    <subcellularLocation>
        <location evidence="1">Membrane</location>
        <topology evidence="1">Single-pass membrane protein</topology>
    </subcellularLocation>
</comment>
<keyword evidence="4 6" id="KW-0472">Membrane</keyword>
<evidence type="ECO:0000256" key="1">
    <source>
        <dbReference type="ARBA" id="ARBA00004167"/>
    </source>
</evidence>
<keyword evidence="2 6" id="KW-0812">Transmembrane</keyword>
<dbReference type="GO" id="GO:0016020">
    <property type="term" value="C:membrane"/>
    <property type="evidence" value="ECO:0007669"/>
    <property type="project" value="UniProtKB-SubCell"/>
</dbReference>
<gene>
    <name evidence="7" type="ORF">FLAPXU55_02916</name>
</gene>
<name>A0A9N8J4S4_9FLAO</name>
<dbReference type="PRINTS" id="PR01490">
    <property type="entry name" value="RTXTOXIND"/>
</dbReference>